<evidence type="ECO:0000313" key="1">
    <source>
        <dbReference type="EMBL" id="OAG30439.1"/>
    </source>
</evidence>
<keyword evidence="2" id="KW-1185">Reference proteome</keyword>
<name>A0A177EHH8_9MICR</name>
<dbReference type="Proteomes" id="UP000185944">
    <property type="component" value="Unassembled WGS sequence"/>
</dbReference>
<sequence length="145" mass="16862">MDGPRLSKLQLSFEKMVEQIFTESKIDDCHLKEEIFASFTQILLKYSLPLKLNELDSRLGKGSERLYDVTDKESIREIFSSYLHEPVSDFLSVISEHEEKIKREIAGVKAAEAACDREIQEHTDKIREWMDRTLLSISEIKKQAQ</sequence>
<evidence type="ECO:0000313" key="2">
    <source>
        <dbReference type="Proteomes" id="UP000185944"/>
    </source>
</evidence>
<protein>
    <submittedName>
        <fullName evidence="1">Uncharacterized protein</fullName>
    </submittedName>
</protein>
<dbReference type="GeneID" id="93648331"/>
<organism evidence="1 2">
    <name type="scientific">Nematocida displodere</name>
    <dbReference type="NCBI Taxonomy" id="1805483"/>
    <lineage>
        <taxon>Eukaryota</taxon>
        <taxon>Fungi</taxon>
        <taxon>Fungi incertae sedis</taxon>
        <taxon>Microsporidia</taxon>
        <taxon>Nematocida</taxon>
    </lineage>
</organism>
<dbReference type="OrthoDB" id="2187867at2759"/>
<dbReference type="RefSeq" id="XP_067544696.1">
    <property type="nucleotide sequence ID" value="XM_067689399.1"/>
</dbReference>
<gene>
    <name evidence="1" type="ORF">NEDG_01981</name>
</gene>
<dbReference type="EMBL" id="LTDL01000028">
    <property type="protein sequence ID" value="OAG30439.1"/>
    <property type="molecule type" value="Genomic_DNA"/>
</dbReference>
<reference evidence="1 2" key="1">
    <citation type="submission" date="2016-02" db="EMBL/GenBank/DDBJ databases">
        <title>Discovery of a natural microsporidian pathogen with a broad tissue tropism in Caenorhabditis elegans.</title>
        <authorList>
            <person name="Luallen R.J."/>
            <person name="Reinke A.W."/>
            <person name="Tong L."/>
            <person name="Botts M.R."/>
            <person name="Felix M.-A."/>
            <person name="Troemel E.R."/>
        </authorList>
    </citation>
    <scope>NUCLEOTIDE SEQUENCE [LARGE SCALE GENOMIC DNA]</scope>
    <source>
        <strain evidence="1 2">JUm2807</strain>
    </source>
</reference>
<proteinExistence type="predicted"/>
<dbReference type="VEuPathDB" id="MicrosporidiaDB:NEDG_01981"/>
<comment type="caution">
    <text evidence="1">The sequence shown here is derived from an EMBL/GenBank/DDBJ whole genome shotgun (WGS) entry which is preliminary data.</text>
</comment>
<accession>A0A177EHH8</accession>
<dbReference type="AlphaFoldDB" id="A0A177EHH8"/>